<accession>A0ABQ0NXQ0</accession>
<comment type="caution">
    <text evidence="1">The sequence shown here is derived from an EMBL/GenBank/DDBJ whole genome shotgun (WGS) entry which is preliminary data.</text>
</comment>
<organism evidence="1 2">
    <name type="scientific">Saccharibacter floricola DSM 15669</name>
    <dbReference type="NCBI Taxonomy" id="1123227"/>
    <lineage>
        <taxon>Bacteria</taxon>
        <taxon>Pseudomonadati</taxon>
        <taxon>Pseudomonadota</taxon>
        <taxon>Alphaproteobacteria</taxon>
        <taxon>Acetobacterales</taxon>
        <taxon>Acetobacteraceae</taxon>
        <taxon>Saccharibacter</taxon>
    </lineage>
</organism>
<evidence type="ECO:0000313" key="1">
    <source>
        <dbReference type="EMBL" id="GBQ05656.1"/>
    </source>
</evidence>
<protein>
    <submittedName>
        <fullName evidence="1">Uncharacterized protein</fullName>
    </submittedName>
</protein>
<keyword evidence="2" id="KW-1185">Reference proteome</keyword>
<dbReference type="EMBL" id="BAQD01000005">
    <property type="protein sequence ID" value="GBQ05656.1"/>
    <property type="molecule type" value="Genomic_DNA"/>
</dbReference>
<dbReference type="Proteomes" id="UP001062901">
    <property type="component" value="Unassembled WGS sequence"/>
</dbReference>
<proteinExistence type="predicted"/>
<evidence type="ECO:0000313" key="2">
    <source>
        <dbReference type="Proteomes" id="UP001062901"/>
    </source>
</evidence>
<gene>
    <name evidence="1" type="ORF">AA15669_0568</name>
</gene>
<name>A0ABQ0NXQ0_9PROT</name>
<reference evidence="1" key="1">
    <citation type="submission" date="2013-04" db="EMBL/GenBank/DDBJ databases">
        <title>The genome sequencing project of 58 acetic acid bacteria.</title>
        <authorList>
            <person name="Okamoto-Kainuma A."/>
            <person name="Ishikawa M."/>
            <person name="Umino S."/>
            <person name="Koizumi Y."/>
            <person name="Shiwa Y."/>
            <person name="Yoshikawa H."/>
            <person name="Matsutani M."/>
            <person name="Matsushita K."/>
        </authorList>
    </citation>
    <scope>NUCLEOTIDE SEQUENCE</scope>
    <source>
        <strain evidence="1">DSM 15669</strain>
    </source>
</reference>
<sequence length="64" mass="7290">MCVEKTQPNKEKEYTSYNHPDNTIARAGWRIGAHGRLSLPRKTGIFLYSVEFRNNSIGGEVTCF</sequence>